<accession>A0A1E3PT90</accession>
<dbReference type="Proteomes" id="UP000095009">
    <property type="component" value="Unassembled WGS sequence"/>
</dbReference>
<comment type="subcellular location">
    <subcellularLocation>
        <location evidence="1">Membrane</location>
        <topology evidence="1">Multi-pass membrane protein</topology>
    </subcellularLocation>
</comment>
<dbReference type="OrthoDB" id="655540at2759"/>
<dbReference type="AlphaFoldDB" id="A0A1E3PT90"/>
<dbReference type="EMBL" id="KV454406">
    <property type="protein sequence ID" value="ODQ68655.1"/>
    <property type="molecule type" value="Genomic_DNA"/>
</dbReference>
<feature type="transmembrane region" description="Helical" evidence="8">
    <location>
        <begin position="536"/>
        <end position="557"/>
    </location>
</feature>
<dbReference type="GO" id="GO:0015179">
    <property type="term" value="F:L-amino acid transmembrane transporter activity"/>
    <property type="evidence" value="ECO:0007669"/>
    <property type="project" value="TreeGrafter"/>
</dbReference>
<feature type="transmembrane region" description="Helical" evidence="8">
    <location>
        <begin position="189"/>
        <end position="207"/>
    </location>
</feature>
<keyword evidence="5" id="KW-0029">Amino-acid transport</keyword>
<evidence type="ECO:0000313" key="10">
    <source>
        <dbReference type="EMBL" id="ODQ68655.1"/>
    </source>
</evidence>
<dbReference type="PANTHER" id="PTHR22950">
    <property type="entry name" value="AMINO ACID TRANSPORTER"/>
    <property type="match status" value="1"/>
</dbReference>
<feature type="transmembrane region" description="Helical" evidence="8">
    <location>
        <begin position="501"/>
        <end position="524"/>
    </location>
</feature>
<evidence type="ECO:0000256" key="3">
    <source>
        <dbReference type="ARBA" id="ARBA00022448"/>
    </source>
</evidence>
<feature type="transmembrane region" description="Helical" evidence="8">
    <location>
        <begin position="409"/>
        <end position="433"/>
    </location>
</feature>
<evidence type="ECO:0000256" key="5">
    <source>
        <dbReference type="ARBA" id="ARBA00022970"/>
    </source>
</evidence>
<feature type="transmembrane region" description="Helical" evidence="8">
    <location>
        <begin position="237"/>
        <end position="262"/>
    </location>
</feature>
<keyword evidence="7 8" id="KW-0472">Membrane</keyword>
<dbReference type="Pfam" id="PF01490">
    <property type="entry name" value="Aa_trans"/>
    <property type="match status" value="1"/>
</dbReference>
<gene>
    <name evidence="10" type="ORF">NADFUDRAFT_81536</name>
</gene>
<feature type="transmembrane region" description="Helical" evidence="8">
    <location>
        <begin position="478"/>
        <end position="495"/>
    </location>
</feature>
<comment type="similarity">
    <text evidence="2">Belongs to the amino acid/polyamine transporter 2 family.</text>
</comment>
<feature type="domain" description="Amino acid transporter transmembrane" evidence="9">
    <location>
        <begin position="158"/>
        <end position="556"/>
    </location>
</feature>
<evidence type="ECO:0000256" key="2">
    <source>
        <dbReference type="ARBA" id="ARBA00008066"/>
    </source>
</evidence>
<feature type="transmembrane region" description="Helical" evidence="8">
    <location>
        <begin position="274"/>
        <end position="292"/>
    </location>
</feature>
<evidence type="ECO:0000313" key="11">
    <source>
        <dbReference type="Proteomes" id="UP000095009"/>
    </source>
</evidence>
<evidence type="ECO:0000256" key="1">
    <source>
        <dbReference type="ARBA" id="ARBA00004141"/>
    </source>
</evidence>
<protein>
    <recommendedName>
        <fullName evidence="9">Amino acid transporter transmembrane domain-containing protein</fullName>
    </recommendedName>
</protein>
<evidence type="ECO:0000256" key="6">
    <source>
        <dbReference type="ARBA" id="ARBA00022989"/>
    </source>
</evidence>
<sequence length="559" mass="61744">MSDYIAINNQNSYGALANEGRDDNHDDNHGHSSALEVPFGSLLHAGGVNSLDRFASSFTRAQSFHVLDPMNSFQRERSVSTTFTHTDDEEAQGPFSPHSRYFEDAIDDDDASFIDNTHLLSPENKFVERRMTVSNEPQLVVRVEEETDGKFVAVVEGQSTAPQTIFNSVNLLIGIGLLSLPLGFKYTGWAVGTMFLLLCAFATRYSAGLLAKCLDTDKTLITYADIGYAAFGSRARLIISVLFSLELVGAGVSLVVLFADSLNALFPSISKLQYKLLAFVLLTPPTFLPLNILSFSSVMGIISTIGLVFIVFFDGLYKATTPGSLREPMETWIMPRDWSMIPLSIGIFMSPWGGHAVFPNIYRDMRHPQKYTACLNTVYKITFSADFAMGILGFLMFGAKVSEEITKNILVTEGYPAFLSYFVTFLISLIPLAKMPLTARPIVTTLDILFGLDDNSLIKKHQLTGELSSTKLNGIYKFMTRVGVNFLFLIMALVFPDFDRIIALVGSALCVTICLVLPVAFYLKIFKGQISQRERWLDYFILVASSVAAIVGTVASLRS</sequence>
<keyword evidence="11" id="KW-1185">Reference proteome</keyword>
<keyword evidence="3" id="KW-0813">Transport</keyword>
<dbReference type="PANTHER" id="PTHR22950:SF692">
    <property type="entry name" value="TRANSMEMBRANE AMINO ACID TRANSPORTER FAMILY PROTEIN"/>
    <property type="match status" value="1"/>
</dbReference>
<evidence type="ECO:0000259" key="9">
    <source>
        <dbReference type="Pfam" id="PF01490"/>
    </source>
</evidence>
<dbReference type="STRING" id="857566.A0A1E3PT90"/>
<dbReference type="InterPro" id="IPR013057">
    <property type="entry name" value="AA_transpt_TM"/>
</dbReference>
<keyword evidence="4 8" id="KW-0812">Transmembrane</keyword>
<reference evidence="10 11" key="1">
    <citation type="journal article" date="2016" name="Proc. Natl. Acad. Sci. U.S.A.">
        <title>Comparative genomics of biotechnologically important yeasts.</title>
        <authorList>
            <person name="Riley R."/>
            <person name="Haridas S."/>
            <person name="Wolfe K.H."/>
            <person name="Lopes M.R."/>
            <person name="Hittinger C.T."/>
            <person name="Goeker M."/>
            <person name="Salamov A.A."/>
            <person name="Wisecaver J.H."/>
            <person name="Long T.M."/>
            <person name="Calvey C.H."/>
            <person name="Aerts A.L."/>
            <person name="Barry K.W."/>
            <person name="Choi C."/>
            <person name="Clum A."/>
            <person name="Coughlan A.Y."/>
            <person name="Deshpande S."/>
            <person name="Douglass A.P."/>
            <person name="Hanson S.J."/>
            <person name="Klenk H.-P."/>
            <person name="LaButti K.M."/>
            <person name="Lapidus A."/>
            <person name="Lindquist E.A."/>
            <person name="Lipzen A.M."/>
            <person name="Meier-Kolthoff J.P."/>
            <person name="Ohm R.A."/>
            <person name="Otillar R.P."/>
            <person name="Pangilinan J.L."/>
            <person name="Peng Y."/>
            <person name="Rokas A."/>
            <person name="Rosa C.A."/>
            <person name="Scheuner C."/>
            <person name="Sibirny A.A."/>
            <person name="Slot J.C."/>
            <person name="Stielow J.B."/>
            <person name="Sun H."/>
            <person name="Kurtzman C.P."/>
            <person name="Blackwell M."/>
            <person name="Grigoriev I.V."/>
            <person name="Jeffries T.W."/>
        </authorList>
    </citation>
    <scope>NUCLEOTIDE SEQUENCE [LARGE SCALE GENOMIC DNA]</scope>
    <source>
        <strain evidence="10 11">DSM 6958</strain>
    </source>
</reference>
<organism evidence="10 11">
    <name type="scientific">Nadsonia fulvescens var. elongata DSM 6958</name>
    <dbReference type="NCBI Taxonomy" id="857566"/>
    <lineage>
        <taxon>Eukaryota</taxon>
        <taxon>Fungi</taxon>
        <taxon>Dikarya</taxon>
        <taxon>Ascomycota</taxon>
        <taxon>Saccharomycotina</taxon>
        <taxon>Dipodascomycetes</taxon>
        <taxon>Dipodascales</taxon>
        <taxon>Dipodascales incertae sedis</taxon>
        <taxon>Nadsonia</taxon>
    </lineage>
</organism>
<keyword evidence="6 8" id="KW-1133">Transmembrane helix</keyword>
<feature type="transmembrane region" description="Helical" evidence="8">
    <location>
        <begin position="378"/>
        <end position="397"/>
    </location>
</feature>
<feature type="transmembrane region" description="Helical" evidence="8">
    <location>
        <begin position="338"/>
        <end position="358"/>
    </location>
</feature>
<evidence type="ECO:0000256" key="7">
    <source>
        <dbReference type="ARBA" id="ARBA00023136"/>
    </source>
</evidence>
<feature type="transmembrane region" description="Helical" evidence="8">
    <location>
        <begin position="298"/>
        <end position="317"/>
    </location>
</feature>
<evidence type="ECO:0000256" key="4">
    <source>
        <dbReference type="ARBA" id="ARBA00022692"/>
    </source>
</evidence>
<dbReference type="GO" id="GO:0005774">
    <property type="term" value="C:vacuolar membrane"/>
    <property type="evidence" value="ECO:0007669"/>
    <property type="project" value="TreeGrafter"/>
</dbReference>
<evidence type="ECO:0000256" key="8">
    <source>
        <dbReference type="SAM" id="Phobius"/>
    </source>
</evidence>
<name>A0A1E3PT90_9ASCO</name>
<proteinExistence type="inferred from homology"/>